<dbReference type="InterPro" id="IPR043502">
    <property type="entry name" value="DNA/RNA_pol_sf"/>
</dbReference>
<dbReference type="EMBL" id="CP144748">
    <property type="protein sequence ID" value="WVZ70932.1"/>
    <property type="molecule type" value="Genomic_DNA"/>
</dbReference>
<evidence type="ECO:0000313" key="11">
    <source>
        <dbReference type="Proteomes" id="UP001341281"/>
    </source>
</evidence>
<keyword evidence="8" id="KW-1133">Transmembrane helix</keyword>
<keyword evidence="8" id="KW-0472">Membrane</keyword>
<dbReference type="GO" id="GO:0003964">
    <property type="term" value="F:RNA-directed DNA polymerase activity"/>
    <property type="evidence" value="ECO:0007669"/>
    <property type="project" value="UniProtKB-KW"/>
</dbReference>
<keyword evidence="4" id="KW-0540">Nuclease</keyword>
<evidence type="ECO:0000259" key="9">
    <source>
        <dbReference type="PROSITE" id="PS50878"/>
    </source>
</evidence>
<dbReference type="GO" id="GO:0006508">
    <property type="term" value="P:proteolysis"/>
    <property type="evidence" value="ECO:0007669"/>
    <property type="project" value="UniProtKB-KW"/>
</dbReference>
<dbReference type="PANTHER" id="PTHR33064">
    <property type="entry name" value="POL PROTEIN"/>
    <property type="match status" value="1"/>
</dbReference>
<keyword evidence="7" id="KW-0695">RNA-directed DNA polymerase</keyword>
<dbReference type="GO" id="GO:0008233">
    <property type="term" value="F:peptidase activity"/>
    <property type="evidence" value="ECO:0007669"/>
    <property type="project" value="UniProtKB-KW"/>
</dbReference>
<evidence type="ECO:0000256" key="7">
    <source>
        <dbReference type="ARBA" id="ARBA00022918"/>
    </source>
</evidence>
<dbReference type="FunFam" id="3.10.10.10:FF:000007">
    <property type="entry name" value="Retrovirus-related Pol polyprotein from transposon 17.6-like Protein"/>
    <property type="match status" value="1"/>
</dbReference>
<accession>A0AAQ3WR32</accession>
<keyword evidence="6" id="KW-0378">Hydrolase</keyword>
<evidence type="ECO:0000256" key="4">
    <source>
        <dbReference type="ARBA" id="ARBA00022722"/>
    </source>
</evidence>
<keyword evidence="1" id="KW-0645">Protease</keyword>
<evidence type="ECO:0000256" key="6">
    <source>
        <dbReference type="ARBA" id="ARBA00022801"/>
    </source>
</evidence>
<feature type="transmembrane region" description="Helical" evidence="8">
    <location>
        <begin position="20"/>
        <end position="38"/>
    </location>
</feature>
<sequence>MDPADVHQTAFRTHQGLFEFLVMPFGLTNALATFQALMNTVLHKFLRHFVVVFFDDILIYSSSWAEHLQHIHMVLQTLATHQLFLKRSKCSFAAPSVAYLGHVISAQGIAVDNDKVQAVLSWPIPKTVRAVRGFLGLAGYYRRFIKDYGTIAARHSNSL</sequence>
<reference evidence="10 11" key="1">
    <citation type="submission" date="2024-02" db="EMBL/GenBank/DDBJ databases">
        <title>High-quality chromosome-scale genome assembly of Pensacola bahiagrass (Paspalum notatum Flugge var. saurae).</title>
        <authorList>
            <person name="Vega J.M."/>
            <person name="Podio M."/>
            <person name="Orjuela J."/>
            <person name="Siena L.A."/>
            <person name="Pessino S.C."/>
            <person name="Combes M.C."/>
            <person name="Mariac C."/>
            <person name="Albertini E."/>
            <person name="Pupilli F."/>
            <person name="Ortiz J.P.A."/>
            <person name="Leblanc O."/>
        </authorList>
    </citation>
    <scope>NUCLEOTIDE SEQUENCE [LARGE SCALE GENOMIC DNA]</scope>
    <source>
        <strain evidence="10">R1</strain>
        <tissue evidence="10">Leaf</tissue>
    </source>
</reference>
<dbReference type="PROSITE" id="PS50878">
    <property type="entry name" value="RT_POL"/>
    <property type="match status" value="1"/>
</dbReference>
<dbReference type="CDD" id="cd01647">
    <property type="entry name" value="RT_LTR"/>
    <property type="match status" value="1"/>
</dbReference>
<dbReference type="InterPro" id="IPR043128">
    <property type="entry name" value="Rev_trsase/Diguanyl_cyclase"/>
</dbReference>
<evidence type="ECO:0000256" key="5">
    <source>
        <dbReference type="ARBA" id="ARBA00022759"/>
    </source>
</evidence>
<dbReference type="Gene3D" id="3.30.70.270">
    <property type="match status" value="2"/>
</dbReference>
<name>A0AAQ3WR32_PASNO</name>
<keyword evidence="2" id="KW-0808">Transferase</keyword>
<evidence type="ECO:0000256" key="8">
    <source>
        <dbReference type="SAM" id="Phobius"/>
    </source>
</evidence>
<dbReference type="PANTHER" id="PTHR33064:SF37">
    <property type="entry name" value="RIBONUCLEASE H"/>
    <property type="match status" value="1"/>
</dbReference>
<keyword evidence="8" id="KW-0812">Transmembrane</keyword>
<organism evidence="10 11">
    <name type="scientific">Paspalum notatum var. saurae</name>
    <dbReference type="NCBI Taxonomy" id="547442"/>
    <lineage>
        <taxon>Eukaryota</taxon>
        <taxon>Viridiplantae</taxon>
        <taxon>Streptophyta</taxon>
        <taxon>Embryophyta</taxon>
        <taxon>Tracheophyta</taxon>
        <taxon>Spermatophyta</taxon>
        <taxon>Magnoliopsida</taxon>
        <taxon>Liliopsida</taxon>
        <taxon>Poales</taxon>
        <taxon>Poaceae</taxon>
        <taxon>PACMAD clade</taxon>
        <taxon>Panicoideae</taxon>
        <taxon>Andropogonodae</taxon>
        <taxon>Paspaleae</taxon>
        <taxon>Paspalinae</taxon>
        <taxon>Paspalum</taxon>
    </lineage>
</organism>
<evidence type="ECO:0000256" key="1">
    <source>
        <dbReference type="ARBA" id="ARBA00022670"/>
    </source>
</evidence>
<dbReference type="InterPro" id="IPR051320">
    <property type="entry name" value="Viral_Replic_Matur_Polypro"/>
</dbReference>
<evidence type="ECO:0000313" key="10">
    <source>
        <dbReference type="EMBL" id="WVZ70932.1"/>
    </source>
</evidence>
<dbReference type="Proteomes" id="UP001341281">
    <property type="component" value="Chromosome 04"/>
</dbReference>
<dbReference type="SUPFAM" id="SSF56672">
    <property type="entry name" value="DNA/RNA polymerases"/>
    <property type="match status" value="1"/>
</dbReference>
<evidence type="ECO:0000256" key="2">
    <source>
        <dbReference type="ARBA" id="ARBA00022679"/>
    </source>
</evidence>
<dbReference type="Pfam" id="PF00078">
    <property type="entry name" value="RVT_1"/>
    <property type="match status" value="1"/>
</dbReference>
<gene>
    <name evidence="10" type="ORF">U9M48_019561</name>
</gene>
<keyword evidence="3" id="KW-0548">Nucleotidyltransferase</keyword>
<keyword evidence="11" id="KW-1185">Reference proteome</keyword>
<evidence type="ECO:0000256" key="3">
    <source>
        <dbReference type="ARBA" id="ARBA00022695"/>
    </source>
</evidence>
<protein>
    <recommendedName>
        <fullName evidence="9">Reverse transcriptase domain-containing protein</fullName>
    </recommendedName>
</protein>
<dbReference type="InterPro" id="IPR000477">
    <property type="entry name" value="RT_dom"/>
</dbReference>
<dbReference type="AlphaFoldDB" id="A0AAQ3WR32"/>
<keyword evidence="5" id="KW-0255">Endonuclease</keyword>
<dbReference type="Gene3D" id="3.10.10.10">
    <property type="entry name" value="HIV Type 1 Reverse Transcriptase, subunit A, domain 1"/>
    <property type="match status" value="1"/>
</dbReference>
<dbReference type="FunFam" id="3.30.70.270:FF:000003">
    <property type="entry name" value="Transposon Ty3-G Gag-Pol polyprotein"/>
    <property type="match status" value="1"/>
</dbReference>
<proteinExistence type="predicted"/>
<dbReference type="GO" id="GO:0004519">
    <property type="term" value="F:endonuclease activity"/>
    <property type="evidence" value="ECO:0007669"/>
    <property type="project" value="UniProtKB-KW"/>
</dbReference>
<feature type="domain" description="Reverse transcriptase" evidence="9">
    <location>
        <begin position="1"/>
        <end position="104"/>
    </location>
</feature>